<keyword evidence="3 5" id="KW-1133">Transmembrane helix</keyword>
<feature type="transmembrane region" description="Helical" evidence="5">
    <location>
        <begin position="134"/>
        <end position="153"/>
    </location>
</feature>
<keyword evidence="4 5" id="KW-0472">Membrane</keyword>
<evidence type="ECO:0000256" key="2">
    <source>
        <dbReference type="ARBA" id="ARBA00022692"/>
    </source>
</evidence>
<proteinExistence type="predicted"/>
<evidence type="ECO:0000313" key="6">
    <source>
        <dbReference type="EMBL" id="MCX7571182.1"/>
    </source>
</evidence>
<evidence type="ECO:0000256" key="4">
    <source>
        <dbReference type="ARBA" id="ARBA00023136"/>
    </source>
</evidence>
<evidence type="ECO:0000256" key="5">
    <source>
        <dbReference type="SAM" id="Phobius"/>
    </source>
</evidence>
<dbReference type="RefSeq" id="WP_267152430.1">
    <property type="nucleotide sequence ID" value="NZ_JAPMLT010000009.1"/>
</dbReference>
<dbReference type="Gene3D" id="1.20.120.1630">
    <property type="match status" value="1"/>
</dbReference>
<name>A0ABT3X5E2_9BACL</name>
<dbReference type="Pfam" id="PF04140">
    <property type="entry name" value="ICMT"/>
    <property type="match status" value="1"/>
</dbReference>
<dbReference type="InterPro" id="IPR007269">
    <property type="entry name" value="ICMT_MeTrfase"/>
</dbReference>
<dbReference type="PANTHER" id="PTHR43847">
    <property type="entry name" value="BLL3993 PROTEIN"/>
    <property type="match status" value="1"/>
</dbReference>
<reference evidence="6 7" key="1">
    <citation type="submission" date="2022-11" db="EMBL/GenBank/DDBJ databases">
        <title>Study of microbial diversity in lake waters.</title>
        <authorList>
            <person name="Zhang J."/>
        </authorList>
    </citation>
    <scope>NUCLEOTIDE SEQUENCE [LARGE SCALE GENOMIC DNA]</scope>
    <source>
        <strain evidence="6 7">DT12</strain>
    </source>
</reference>
<evidence type="ECO:0000256" key="3">
    <source>
        <dbReference type="ARBA" id="ARBA00022989"/>
    </source>
</evidence>
<comment type="subcellular location">
    <subcellularLocation>
        <location evidence="1">Membrane</location>
        <topology evidence="1">Multi-pass membrane protein</topology>
    </subcellularLocation>
</comment>
<keyword evidence="6" id="KW-0489">Methyltransferase</keyword>
<keyword evidence="7" id="KW-1185">Reference proteome</keyword>
<keyword evidence="6" id="KW-0808">Transferase</keyword>
<evidence type="ECO:0000256" key="1">
    <source>
        <dbReference type="ARBA" id="ARBA00004141"/>
    </source>
</evidence>
<dbReference type="GO" id="GO:0008168">
    <property type="term" value="F:methyltransferase activity"/>
    <property type="evidence" value="ECO:0007669"/>
    <property type="project" value="UniProtKB-KW"/>
</dbReference>
<dbReference type="GO" id="GO:0032259">
    <property type="term" value="P:methylation"/>
    <property type="evidence" value="ECO:0007669"/>
    <property type="project" value="UniProtKB-KW"/>
</dbReference>
<dbReference type="Proteomes" id="UP001208017">
    <property type="component" value="Unassembled WGS sequence"/>
</dbReference>
<sequence length="186" mass="21330">MSWFWVLFLFVILQRLAELLIARRNAACIRSLGGYEVGAEHYRYIVCLHIGFFLALLTEVYARGLEDAVPMSLPLAVFLVAQGLRVWVLSSLGRFWNTRIFVLPGSEPVRRGPYQFLRHPNYAVVALELLTLPLVFQAVYTALLFTLLNAFVLRVRIRAEERALCEATAYGEAMAEQPRFLPLRRK</sequence>
<feature type="transmembrane region" description="Helical" evidence="5">
    <location>
        <begin position="41"/>
        <end position="61"/>
    </location>
</feature>
<dbReference type="PANTHER" id="PTHR43847:SF1">
    <property type="entry name" value="BLL3993 PROTEIN"/>
    <property type="match status" value="1"/>
</dbReference>
<protein>
    <submittedName>
        <fullName evidence="6">Isoprenylcysteine carboxyl methyltransferase family protein</fullName>
    </submittedName>
</protein>
<dbReference type="EMBL" id="JAPMLT010000009">
    <property type="protein sequence ID" value="MCX7571182.1"/>
    <property type="molecule type" value="Genomic_DNA"/>
</dbReference>
<dbReference type="InterPro" id="IPR052527">
    <property type="entry name" value="Metal_cation-efflux_comp"/>
</dbReference>
<evidence type="ECO:0000313" key="7">
    <source>
        <dbReference type="Proteomes" id="UP001208017"/>
    </source>
</evidence>
<organism evidence="6 7">
    <name type="scientific">Tumebacillus lacus</name>
    <dbReference type="NCBI Taxonomy" id="2995335"/>
    <lineage>
        <taxon>Bacteria</taxon>
        <taxon>Bacillati</taxon>
        <taxon>Bacillota</taxon>
        <taxon>Bacilli</taxon>
        <taxon>Bacillales</taxon>
        <taxon>Alicyclobacillaceae</taxon>
        <taxon>Tumebacillus</taxon>
    </lineage>
</organism>
<accession>A0ABT3X5E2</accession>
<gene>
    <name evidence="6" type="ORF">OS242_14615</name>
</gene>
<comment type="caution">
    <text evidence="6">The sequence shown here is derived from an EMBL/GenBank/DDBJ whole genome shotgun (WGS) entry which is preliminary data.</text>
</comment>
<keyword evidence="2 5" id="KW-0812">Transmembrane</keyword>